<dbReference type="RefSeq" id="WP_281736044.1">
    <property type="nucleotide sequence ID" value="NZ_JAKETQ010000001.1"/>
</dbReference>
<name>A0AA41QMI0_9HYPH</name>
<dbReference type="GO" id="GO:0016747">
    <property type="term" value="F:acyltransferase activity, transferring groups other than amino-acyl groups"/>
    <property type="evidence" value="ECO:0007669"/>
    <property type="project" value="InterPro"/>
</dbReference>
<dbReference type="PROSITE" id="PS51186">
    <property type="entry name" value="GNAT"/>
    <property type="match status" value="1"/>
</dbReference>
<keyword evidence="3" id="KW-1185">Reference proteome</keyword>
<evidence type="ECO:0000259" key="1">
    <source>
        <dbReference type="PROSITE" id="PS51186"/>
    </source>
</evidence>
<dbReference type="Pfam" id="PF00583">
    <property type="entry name" value="Acetyltransf_1"/>
    <property type="match status" value="1"/>
</dbReference>
<reference evidence="2" key="1">
    <citation type="submission" date="2022-03" db="EMBL/GenBank/DDBJ databases">
        <title>The complete genome sequence of a Methyloterrigena soli.</title>
        <authorList>
            <person name="Zi Z."/>
        </authorList>
    </citation>
    <scope>NUCLEOTIDE SEQUENCE</scope>
    <source>
        <strain evidence="2">M48</strain>
    </source>
</reference>
<dbReference type="InterPro" id="IPR000182">
    <property type="entry name" value="GNAT_dom"/>
</dbReference>
<dbReference type="Gene3D" id="3.40.630.30">
    <property type="match status" value="1"/>
</dbReference>
<protein>
    <submittedName>
        <fullName evidence="2">GNAT family N-acetyltransferase</fullName>
    </submittedName>
</protein>
<dbReference type="AlphaFoldDB" id="A0AA41QMI0"/>
<dbReference type="EMBL" id="JALAZD010000001">
    <property type="protein sequence ID" value="MCI0127606.1"/>
    <property type="molecule type" value="Genomic_DNA"/>
</dbReference>
<comment type="caution">
    <text evidence="2">The sequence shown here is derived from an EMBL/GenBank/DDBJ whole genome shotgun (WGS) entry which is preliminary data.</text>
</comment>
<organism evidence="2 3">
    <name type="scientific">Paradevosia shaoguanensis</name>
    <dbReference type="NCBI Taxonomy" id="1335043"/>
    <lineage>
        <taxon>Bacteria</taxon>
        <taxon>Pseudomonadati</taxon>
        <taxon>Pseudomonadota</taxon>
        <taxon>Alphaproteobacteria</taxon>
        <taxon>Hyphomicrobiales</taxon>
        <taxon>Devosiaceae</taxon>
        <taxon>Paradevosia</taxon>
    </lineage>
</organism>
<dbReference type="CDD" id="cd04301">
    <property type="entry name" value="NAT_SF"/>
    <property type="match status" value="1"/>
</dbReference>
<dbReference type="InterPro" id="IPR016181">
    <property type="entry name" value="Acyl_CoA_acyltransferase"/>
</dbReference>
<accession>A0AA41QMI0</accession>
<evidence type="ECO:0000313" key="3">
    <source>
        <dbReference type="Proteomes" id="UP001156140"/>
    </source>
</evidence>
<feature type="domain" description="N-acetyltransferase" evidence="1">
    <location>
        <begin position="1"/>
        <end position="137"/>
    </location>
</feature>
<dbReference type="SUPFAM" id="SSF55729">
    <property type="entry name" value="Acyl-CoA N-acyltransferases (Nat)"/>
    <property type="match status" value="1"/>
</dbReference>
<sequence length="137" mass="14848">MPITYAQEQTLTAADYIACVGRTTLGPARPLGNPNRVQQILDNSPIIVTARDEDGSLLGVFRGMTDWHWVCYCADLAVVEGQQGKGIGKALMDKAAEILGPRVAITLLAKPDAEGFYRAIGMTQPMAAFLRPRTDRS</sequence>
<dbReference type="Proteomes" id="UP001156140">
    <property type="component" value="Unassembled WGS sequence"/>
</dbReference>
<dbReference type="PANTHER" id="PTHR43233">
    <property type="entry name" value="FAMILY N-ACETYLTRANSFERASE, PUTATIVE (AFU_ORTHOLOGUE AFUA_6G03350)-RELATED"/>
    <property type="match status" value="1"/>
</dbReference>
<dbReference type="PANTHER" id="PTHR43233:SF1">
    <property type="entry name" value="FAMILY N-ACETYLTRANSFERASE, PUTATIVE (AFU_ORTHOLOGUE AFUA_6G03350)-RELATED"/>
    <property type="match status" value="1"/>
</dbReference>
<proteinExistence type="predicted"/>
<evidence type="ECO:0000313" key="2">
    <source>
        <dbReference type="EMBL" id="MCI0127606.1"/>
    </source>
</evidence>
<dbReference type="InterPro" id="IPR053144">
    <property type="entry name" value="Acetyltransferase_Butenolide"/>
</dbReference>
<gene>
    <name evidence="2" type="ORF">ML536_12305</name>
</gene>